<evidence type="ECO:0000256" key="5">
    <source>
        <dbReference type="ARBA" id="ARBA00023136"/>
    </source>
</evidence>
<dbReference type="SUPFAM" id="SSF53850">
    <property type="entry name" value="Periplasmic binding protein-like II"/>
    <property type="match status" value="1"/>
</dbReference>
<dbReference type="Pfam" id="PF01547">
    <property type="entry name" value="SBP_bac_1"/>
    <property type="match status" value="1"/>
</dbReference>
<evidence type="ECO:0000256" key="1">
    <source>
        <dbReference type="ARBA" id="ARBA00008520"/>
    </source>
</evidence>
<dbReference type="Gene3D" id="3.40.190.10">
    <property type="entry name" value="Periplasmic binding protein-like II"/>
    <property type="match status" value="2"/>
</dbReference>
<evidence type="ECO:0000256" key="7">
    <source>
        <dbReference type="ARBA" id="ARBA00023288"/>
    </source>
</evidence>
<keyword evidence="7" id="KW-0449">Lipoprotein</keyword>
<dbReference type="PROSITE" id="PS01037">
    <property type="entry name" value="SBP_BACTERIAL_1"/>
    <property type="match status" value="1"/>
</dbReference>
<gene>
    <name evidence="9" type="ORF">KIH74_04900</name>
</gene>
<evidence type="ECO:0000256" key="6">
    <source>
        <dbReference type="ARBA" id="ARBA00023139"/>
    </source>
</evidence>
<dbReference type="PANTHER" id="PTHR43649:SF33">
    <property type="entry name" value="POLYGALACTURONAN_RHAMNOGALACTURONAN-BINDING PROTEIN YTCQ"/>
    <property type="match status" value="1"/>
</dbReference>
<protein>
    <submittedName>
        <fullName evidence="9">Extracellular solute-binding protein</fullName>
    </submittedName>
</protein>
<keyword evidence="6" id="KW-0564">Palmitate</keyword>
<dbReference type="RefSeq" id="WP_214154552.1">
    <property type="nucleotide sequence ID" value="NZ_JAHBAY010000002.1"/>
</dbReference>
<feature type="signal peptide" evidence="8">
    <location>
        <begin position="1"/>
        <end position="29"/>
    </location>
</feature>
<evidence type="ECO:0000256" key="2">
    <source>
        <dbReference type="ARBA" id="ARBA00022448"/>
    </source>
</evidence>
<dbReference type="InterPro" id="IPR050490">
    <property type="entry name" value="Bact_solute-bd_prot1"/>
</dbReference>
<comment type="similarity">
    <text evidence="1">Belongs to the bacterial solute-binding protein 1 family.</text>
</comment>
<evidence type="ECO:0000256" key="4">
    <source>
        <dbReference type="ARBA" id="ARBA00022729"/>
    </source>
</evidence>
<keyword evidence="3" id="KW-1003">Cell membrane</keyword>
<proteinExistence type="inferred from homology"/>
<reference evidence="9 10" key="1">
    <citation type="submission" date="2021-05" db="EMBL/GenBank/DDBJ databases">
        <title>Kineosporia and Streptomyces sp. nov. two new marine actinobacteria isolated from Coral.</title>
        <authorList>
            <person name="Buangrab K."/>
            <person name="Sutthacheep M."/>
            <person name="Yeemin T."/>
            <person name="Harunari E."/>
            <person name="Igarashi Y."/>
            <person name="Kanchanasin P."/>
            <person name="Tanasupawat S."/>
            <person name="Phongsopitanun W."/>
        </authorList>
    </citation>
    <scope>NUCLEOTIDE SEQUENCE [LARGE SCALE GENOMIC DNA]</scope>
    <source>
        <strain evidence="9 10">J2-2</strain>
    </source>
</reference>
<accession>A0ABS5TBN2</accession>
<dbReference type="EMBL" id="JAHBAY010000002">
    <property type="protein sequence ID" value="MBT0768248.1"/>
    <property type="molecule type" value="Genomic_DNA"/>
</dbReference>
<dbReference type="InterPro" id="IPR006059">
    <property type="entry name" value="SBP"/>
</dbReference>
<dbReference type="Proteomes" id="UP001197247">
    <property type="component" value="Unassembled WGS sequence"/>
</dbReference>
<dbReference type="InterPro" id="IPR006061">
    <property type="entry name" value="SBP_1_CS"/>
</dbReference>
<evidence type="ECO:0000313" key="10">
    <source>
        <dbReference type="Proteomes" id="UP001197247"/>
    </source>
</evidence>
<feature type="chain" id="PRO_5046778772" evidence="8">
    <location>
        <begin position="30"/>
        <end position="422"/>
    </location>
</feature>
<name>A0ABS5TBN2_9ACTN</name>
<organism evidence="9 10">
    <name type="scientific">Kineosporia corallincola</name>
    <dbReference type="NCBI Taxonomy" id="2835133"/>
    <lineage>
        <taxon>Bacteria</taxon>
        <taxon>Bacillati</taxon>
        <taxon>Actinomycetota</taxon>
        <taxon>Actinomycetes</taxon>
        <taxon>Kineosporiales</taxon>
        <taxon>Kineosporiaceae</taxon>
        <taxon>Kineosporia</taxon>
    </lineage>
</organism>
<evidence type="ECO:0000313" key="9">
    <source>
        <dbReference type="EMBL" id="MBT0768248.1"/>
    </source>
</evidence>
<comment type="caution">
    <text evidence="9">The sequence shown here is derived from an EMBL/GenBank/DDBJ whole genome shotgun (WGS) entry which is preliminary data.</text>
</comment>
<evidence type="ECO:0000256" key="8">
    <source>
        <dbReference type="SAM" id="SignalP"/>
    </source>
</evidence>
<evidence type="ECO:0000256" key="3">
    <source>
        <dbReference type="ARBA" id="ARBA00022475"/>
    </source>
</evidence>
<keyword evidence="2" id="KW-0813">Transport</keyword>
<keyword evidence="4 8" id="KW-0732">Signal</keyword>
<keyword evidence="5" id="KW-0472">Membrane</keyword>
<dbReference type="PROSITE" id="PS51257">
    <property type="entry name" value="PROKAR_LIPOPROTEIN"/>
    <property type="match status" value="1"/>
</dbReference>
<dbReference type="PANTHER" id="PTHR43649">
    <property type="entry name" value="ARABINOSE-BINDING PROTEIN-RELATED"/>
    <property type="match status" value="1"/>
</dbReference>
<sequence length="422" mass="45855">MLPRRNPPRRVITLLAVALLLAAGLSACAGDGRTTITFFQFKGEAQEYFRTLAARFEAQNPDVRVVVDNPADPETALRTRLVKNDVPDVMTLNGNGTFGEFASARIFRDLTGDPVLEGVNRSYLDVIATLGRGGPGEVNGVPFAANASGLLYNVDLFEEHGVAVPRTFSELIAAARTFRDAGVTPFYGMLADSWTAQSPLAPLSAQLQPDDFFEQRFRDGTTFARGWASTAAQLARLFEYTQPDPLSKGYEDGTAAFARGESAMLLLGSYAVPQIRFGKPDFTIGSMALPATEDPARTTLVSGVDVVLAASRQGDHPAEVDRFLRFLMRRPVMEEYCRAQVAVPTLEGLSNDDPALAGVSEYIESGRIVGFTDHQFIPAIPLGPLLQSFLISGDERAFLRDLDEDWDKVAARRTWGLGAVIA</sequence>
<keyword evidence="10" id="KW-1185">Reference proteome</keyword>